<sequence>MFKKRPKSGVEPKSVEYLRVEAHLSPIISVLKTNKSARDSLAMALHNQQWIHLGDELSPKELMKAVLSRIEGDAREYNVFMHILRNTVGLESIAIRIQQTHAMSGIGPVNYGSTEERHSEQYDHRPGVVSGQSYYQGNLHEEVLQKEREAQQLSDIERDLRDIKDIFTDLHSMTRSMGEELVTASSVHTTLPANRQ</sequence>
<name>A0AA35WYM0_GEOBA</name>
<dbReference type="Proteomes" id="UP001174909">
    <property type="component" value="Unassembled WGS sequence"/>
</dbReference>
<protein>
    <recommendedName>
        <fullName evidence="3">t-SNARE coiled-coil homology domain-containing protein</fullName>
    </recommendedName>
</protein>
<comment type="caution">
    <text evidence="1">The sequence shown here is derived from an EMBL/GenBank/DDBJ whole genome shotgun (WGS) entry which is preliminary data.</text>
</comment>
<gene>
    <name evidence="1" type="ORF">GBAR_LOCUS17871</name>
</gene>
<dbReference type="EMBL" id="CASHTH010002541">
    <property type="protein sequence ID" value="CAI8031510.1"/>
    <property type="molecule type" value="Genomic_DNA"/>
</dbReference>
<evidence type="ECO:0000313" key="1">
    <source>
        <dbReference type="EMBL" id="CAI8031510.1"/>
    </source>
</evidence>
<proteinExistence type="predicted"/>
<reference evidence="1" key="1">
    <citation type="submission" date="2023-03" db="EMBL/GenBank/DDBJ databases">
        <authorList>
            <person name="Steffen K."/>
            <person name="Cardenas P."/>
        </authorList>
    </citation>
    <scope>NUCLEOTIDE SEQUENCE</scope>
</reference>
<accession>A0AA35WYM0</accession>
<evidence type="ECO:0008006" key="3">
    <source>
        <dbReference type="Google" id="ProtNLM"/>
    </source>
</evidence>
<organism evidence="1 2">
    <name type="scientific">Geodia barretti</name>
    <name type="common">Barrett's horny sponge</name>
    <dbReference type="NCBI Taxonomy" id="519541"/>
    <lineage>
        <taxon>Eukaryota</taxon>
        <taxon>Metazoa</taxon>
        <taxon>Porifera</taxon>
        <taxon>Demospongiae</taxon>
        <taxon>Heteroscleromorpha</taxon>
        <taxon>Tetractinellida</taxon>
        <taxon>Astrophorina</taxon>
        <taxon>Geodiidae</taxon>
        <taxon>Geodia</taxon>
    </lineage>
</organism>
<dbReference type="AlphaFoldDB" id="A0AA35WYM0"/>
<keyword evidence="2" id="KW-1185">Reference proteome</keyword>
<evidence type="ECO:0000313" key="2">
    <source>
        <dbReference type="Proteomes" id="UP001174909"/>
    </source>
</evidence>